<dbReference type="InterPro" id="IPR036864">
    <property type="entry name" value="Zn2-C6_fun-type_DNA-bd_sf"/>
</dbReference>
<dbReference type="SUPFAM" id="SSF57701">
    <property type="entry name" value="Zn2/Cys6 DNA-binding domain"/>
    <property type="match status" value="1"/>
</dbReference>
<dbReference type="OrthoDB" id="3862662at2759"/>
<dbReference type="InterPro" id="IPR050815">
    <property type="entry name" value="TF_fung"/>
</dbReference>
<comment type="subcellular location">
    <subcellularLocation>
        <location evidence="1">Nucleus</location>
    </subcellularLocation>
</comment>
<dbReference type="EMBL" id="KI669460">
    <property type="protein sequence ID" value="OCF59390.1"/>
    <property type="molecule type" value="Genomic_DNA"/>
</dbReference>
<dbReference type="GO" id="GO:0008270">
    <property type="term" value="F:zinc ion binding"/>
    <property type="evidence" value="ECO:0007669"/>
    <property type="project" value="InterPro"/>
</dbReference>
<organism evidence="7 8">
    <name type="scientific">Kwoniella mangroviensis CBS 10435</name>
    <dbReference type="NCBI Taxonomy" id="1331196"/>
    <lineage>
        <taxon>Eukaryota</taxon>
        <taxon>Fungi</taxon>
        <taxon>Dikarya</taxon>
        <taxon>Basidiomycota</taxon>
        <taxon>Agaricomycotina</taxon>
        <taxon>Tremellomycetes</taxon>
        <taxon>Tremellales</taxon>
        <taxon>Cryptococcaceae</taxon>
        <taxon>Kwoniella</taxon>
    </lineage>
</organism>
<keyword evidence="8" id="KW-1185">Reference proteome</keyword>
<dbReference type="AlphaFoldDB" id="A0A1B9IV33"/>
<keyword evidence="3" id="KW-0805">Transcription regulation</keyword>
<dbReference type="SMART" id="SM00066">
    <property type="entry name" value="GAL4"/>
    <property type="match status" value="1"/>
</dbReference>
<dbReference type="GO" id="GO:0005634">
    <property type="term" value="C:nucleus"/>
    <property type="evidence" value="ECO:0007669"/>
    <property type="project" value="UniProtKB-SubCell"/>
</dbReference>
<keyword evidence="4" id="KW-0804">Transcription</keyword>
<dbReference type="PANTHER" id="PTHR47338">
    <property type="entry name" value="ZN(II)2CYS6 TRANSCRIPTION FACTOR (EUROFUNG)-RELATED"/>
    <property type="match status" value="1"/>
</dbReference>
<evidence type="ECO:0000313" key="8">
    <source>
        <dbReference type="Proteomes" id="UP000092583"/>
    </source>
</evidence>
<evidence type="ECO:0000259" key="6">
    <source>
        <dbReference type="PROSITE" id="PS50048"/>
    </source>
</evidence>
<evidence type="ECO:0000256" key="2">
    <source>
        <dbReference type="ARBA" id="ARBA00022723"/>
    </source>
</evidence>
<dbReference type="InterPro" id="IPR001138">
    <property type="entry name" value="Zn2Cys6_DnaBD"/>
</dbReference>
<keyword evidence="5" id="KW-0539">Nucleus</keyword>
<accession>A0A1B9IV33</accession>
<keyword evidence="2" id="KW-0479">Metal-binding</keyword>
<dbReference type="Gene3D" id="4.10.240.10">
    <property type="entry name" value="Zn(2)-C6 fungal-type DNA-binding domain"/>
    <property type="match status" value="1"/>
</dbReference>
<dbReference type="CDD" id="cd00067">
    <property type="entry name" value="GAL4"/>
    <property type="match status" value="1"/>
</dbReference>
<proteinExistence type="predicted"/>
<dbReference type="PANTHER" id="PTHR47338:SF5">
    <property type="entry name" value="ZN(II)2CYS6 TRANSCRIPTION FACTOR (EUROFUNG)"/>
    <property type="match status" value="1"/>
</dbReference>
<evidence type="ECO:0000256" key="4">
    <source>
        <dbReference type="ARBA" id="ARBA00023163"/>
    </source>
</evidence>
<gene>
    <name evidence="7" type="ORF">L486_02055</name>
</gene>
<dbReference type="Pfam" id="PF00172">
    <property type="entry name" value="Zn_clus"/>
    <property type="match status" value="1"/>
</dbReference>
<dbReference type="Proteomes" id="UP000092583">
    <property type="component" value="Unassembled WGS sequence"/>
</dbReference>
<evidence type="ECO:0000256" key="5">
    <source>
        <dbReference type="ARBA" id="ARBA00023242"/>
    </source>
</evidence>
<sequence length="218" mass="24009">MSSTSGSSTQPRQRRKVSCASCRQKKIRCDREENSRPICSPCAQTRSECTIASPSTSRGSASYNDTLRYVPRGMFNQLACNAQGAQGANSAQMAYEDAHRAQIGSDPSSYLDGYLYPNQPSVPASWHQAVHEPTFSIHQPPPDPQNSNQNGLIGTDFPTLGQYTQDEFHVSSLQCPNTAQVSVRNDPAVIQAYLQHVTLARQQFTEQWGLSQQDSVEP</sequence>
<feature type="domain" description="Zn(2)-C6 fungal-type" evidence="6">
    <location>
        <begin position="18"/>
        <end position="51"/>
    </location>
</feature>
<dbReference type="GO" id="GO:0000981">
    <property type="term" value="F:DNA-binding transcription factor activity, RNA polymerase II-specific"/>
    <property type="evidence" value="ECO:0007669"/>
    <property type="project" value="InterPro"/>
</dbReference>
<dbReference type="PROSITE" id="PS50048">
    <property type="entry name" value="ZN2_CY6_FUNGAL_2"/>
    <property type="match status" value="1"/>
</dbReference>
<evidence type="ECO:0000256" key="3">
    <source>
        <dbReference type="ARBA" id="ARBA00023015"/>
    </source>
</evidence>
<evidence type="ECO:0000313" key="7">
    <source>
        <dbReference type="EMBL" id="OCF59390.1"/>
    </source>
</evidence>
<protein>
    <recommendedName>
        <fullName evidence="6">Zn(2)-C6 fungal-type domain-containing protein</fullName>
    </recommendedName>
</protein>
<reference evidence="8" key="2">
    <citation type="submission" date="2013-12" db="EMBL/GenBank/DDBJ databases">
        <title>Evolution of pathogenesis and genome organization in the Tremellales.</title>
        <authorList>
            <person name="Cuomo C."/>
            <person name="Litvintseva A."/>
            <person name="Heitman J."/>
            <person name="Chen Y."/>
            <person name="Sun S."/>
            <person name="Springer D."/>
            <person name="Dromer F."/>
            <person name="Young S."/>
            <person name="Zeng Q."/>
            <person name="Chapman S."/>
            <person name="Gujja S."/>
            <person name="Saif S."/>
            <person name="Birren B."/>
        </authorList>
    </citation>
    <scope>NUCLEOTIDE SEQUENCE [LARGE SCALE GENOMIC DNA]</scope>
    <source>
        <strain evidence="8">CBS 10435</strain>
    </source>
</reference>
<dbReference type="PROSITE" id="PS00463">
    <property type="entry name" value="ZN2_CY6_FUNGAL_1"/>
    <property type="match status" value="1"/>
</dbReference>
<evidence type="ECO:0000256" key="1">
    <source>
        <dbReference type="ARBA" id="ARBA00004123"/>
    </source>
</evidence>
<reference evidence="7 8" key="1">
    <citation type="submission" date="2013-07" db="EMBL/GenBank/DDBJ databases">
        <title>The Genome Sequence of Kwoniella mangroviensis CBS10435.</title>
        <authorList>
            <consortium name="The Broad Institute Genome Sequencing Platform"/>
            <person name="Cuomo C."/>
            <person name="Litvintseva A."/>
            <person name="Chen Y."/>
            <person name="Heitman J."/>
            <person name="Sun S."/>
            <person name="Springer D."/>
            <person name="Dromer F."/>
            <person name="Young S.K."/>
            <person name="Zeng Q."/>
            <person name="Gargeya S."/>
            <person name="Fitzgerald M."/>
            <person name="Abouelleil A."/>
            <person name="Alvarado L."/>
            <person name="Berlin A.M."/>
            <person name="Chapman S.B."/>
            <person name="Dewar J."/>
            <person name="Goldberg J."/>
            <person name="Griggs A."/>
            <person name="Gujja S."/>
            <person name="Hansen M."/>
            <person name="Howarth C."/>
            <person name="Imamovic A."/>
            <person name="Larimer J."/>
            <person name="McCowan C."/>
            <person name="Murphy C."/>
            <person name="Pearson M."/>
            <person name="Priest M."/>
            <person name="Roberts A."/>
            <person name="Saif S."/>
            <person name="Shea T."/>
            <person name="Sykes S."/>
            <person name="Wortman J."/>
            <person name="Nusbaum C."/>
            <person name="Birren B."/>
        </authorList>
    </citation>
    <scope>NUCLEOTIDE SEQUENCE [LARGE SCALE GENOMIC DNA]</scope>
    <source>
        <strain evidence="7 8">CBS 10435</strain>
    </source>
</reference>
<name>A0A1B9IV33_9TREE</name>